<name>D2R1A4_PIRSD</name>
<feature type="region of interest" description="Disordered" evidence="1">
    <location>
        <begin position="79"/>
        <end position="106"/>
    </location>
</feature>
<evidence type="ECO:0000256" key="1">
    <source>
        <dbReference type="SAM" id="MobiDB-lite"/>
    </source>
</evidence>
<sequence length="118" mass="12530">MAAKSKARLTSFFALARKARLWQMVSQRGRMTGLKRPPVATSARKIVAAIALVIGSVALTSTGCQGTWEQLKGPGFKGWSGGMSEGVRSSGPASPDAKPSGFFTDRRSEQIEQNLGGF</sequence>
<evidence type="ECO:0000313" key="3">
    <source>
        <dbReference type="Proteomes" id="UP000001887"/>
    </source>
</evidence>
<dbReference type="HOGENOM" id="CLU_2070906_0_0_0"/>
<keyword evidence="3" id="KW-1185">Reference proteome</keyword>
<dbReference type="OrthoDB" id="9948206at2"/>
<protein>
    <submittedName>
        <fullName evidence="2">Uncharacterized protein</fullName>
    </submittedName>
</protein>
<accession>D2R1A4</accession>
<evidence type="ECO:0000313" key="2">
    <source>
        <dbReference type="EMBL" id="ADB14889.1"/>
    </source>
</evidence>
<dbReference type="STRING" id="530564.Psta_0193"/>
<dbReference type="Proteomes" id="UP000001887">
    <property type="component" value="Chromosome"/>
</dbReference>
<gene>
    <name evidence="2" type="ordered locus">Psta_0193</name>
</gene>
<dbReference type="AlphaFoldDB" id="D2R1A4"/>
<reference evidence="2 3" key="1">
    <citation type="journal article" date="2009" name="Stand. Genomic Sci.">
        <title>Complete genome sequence of Pirellula staleyi type strain (ATCC 27377).</title>
        <authorList>
            <person name="Clum A."/>
            <person name="Tindall B.J."/>
            <person name="Sikorski J."/>
            <person name="Ivanova N."/>
            <person name="Mavrommatis K."/>
            <person name="Lucas S."/>
            <person name="Glavina del Rio T."/>
            <person name="Nolan M."/>
            <person name="Chen F."/>
            <person name="Tice H."/>
            <person name="Pitluck S."/>
            <person name="Cheng J.F."/>
            <person name="Chertkov O."/>
            <person name="Brettin T."/>
            <person name="Han C."/>
            <person name="Detter J.C."/>
            <person name="Kuske C."/>
            <person name="Bruce D."/>
            <person name="Goodwin L."/>
            <person name="Ovchinikova G."/>
            <person name="Pati A."/>
            <person name="Mikhailova N."/>
            <person name="Chen A."/>
            <person name="Palaniappan K."/>
            <person name="Land M."/>
            <person name="Hauser L."/>
            <person name="Chang Y.J."/>
            <person name="Jeffries C.D."/>
            <person name="Chain P."/>
            <person name="Rohde M."/>
            <person name="Goker M."/>
            <person name="Bristow J."/>
            <person name="Eisen J.A."/>
            <person name="Markowitz V."/>
            <person name="Hugenholtz P."/>
            <person name="Kyrpides N.C."/>
            <person name="Klenk H.P."/>
            <person name="Lapidus A."/>
        </authorList>
    </citation>
    <scope>NUCLEOTIDE SEQUENCE [LARGE SCALE GENOMIC DNA]</scope>
    <source>
        <strain evidence="3">ATCC 27377 / DSM 6068 / ICPB 4128</strain>
    </source>
</reference>
<organism evidence="2 3">
    <name type="scientific">Pirellula staleyi (strain ATCC 27377 / DSM 6068 / ICPB 4128)</name>
    <name type="common">Pirella staleyi</name>
    <dbReference type="NCBI Taxonomy" id="530564"/>
    <lineage>
        <taxon>Bacteria</taxon>
        <taxon>Pseudomonadati</taxon>
        <taxon>Planctomycetota</taxon>
        <taxon>Planctomycetia</taxon>
        <taxon>Pirellulales</taxon>
        <taxon>Pirellulaceae</taxon>
        <taxon>Pirellula</taxon>
    </lineage>
</organism>
<dbReference type="EMBL" id="CP001848">
    <property type="protein sequence ID" value="ADB14889.1"/>
    <property type="molecule type" value="Genomic_DNA"/>
</dbReference>
<dbReference type="KEGG" id="psl:Psta_0193"/>
<proteinExistence type="predicted"/>